<dbReference type="EMBL" id="CP133623">
    <property type="protein sequence ID" value="WMV58172.1"/>
    <property type="molecule type" value="Genomic_DNA"/>
</dbReference>
<evidence type="ECO:0000313" key="2">
    <source>
        <dbReference type="Proteomes" id="UP001234989"/>
    </source>
</evidence>
<accession>A0AAF0ZZ77</accession>
<protein>
    <submittedName>
        <fullName evidence="1">Uncharacterized protein</fullName>
    </submittedName>
</protein>
<name>A0AAF0ZZ77_SOLVR</name>
<dbReference type="Gene3D" id="3.10.10.10">
    <property type="entry name" value="HIV Type 1 Reverse Transcriptase, subunit A, domain 1"/>
    <property type="match status" value="1"/>
</dbReference>
<dbReference type="PANTHER" id="PTHR15503">
    <property type="entry name" value="LDOC1 RELATED"/>
    <property type="match status" value="1"/>
</dbReference>
<reference evidence="1" key="1">
    <citation type="submission" date="2023-08" db="EMBL/GenBank/DDBJ databases">
        <title>A de novo genome assembly of Solanum verrucosum Schlechtendal, a Mexican diploid species geographically isolated from the other diploid A-genome species in potato relatives.</title>
        <authorList>
            <person name="Hosaka K."/>
        </authorList>
    </citation>
    <scope>NUCLEOTIDE SEQUENCE</scope>
    <source>
        <tissue evidence="1">Young leaves</tissue>
    </source>
</reference>
<dbReference type="InterPro" id="IPR032567">
    <property type="entry name" value="RTL1-rel"/>
</dbReference>
<evidence type="ECO:0000313" key="1">
    <source>
        <dbReference type="EMBL" id="WMV58172.1"/>
    </source>
</evidence>
<dbReference type="Pfam" id="PF08284">
    <property type="entry name" value="RVP_2"/>
    <property type="match status" value="1"/>
</dbReference>
<keyword evidence="2" id="KW-1185">Reference proteome</keyword>
<dbReference type="InterPro" id="IPR043502">
    <property type="entry name" value="DNA/RNA_pol_sf"/>
</dbReference>
<dbReference type="SUPFAM" id="SSF56672">
    <property type="entry name" value="DNA/RNA polymerases"/>
    <property type="match status" value="1"/>
</dbReference>
<dbReference type="AlphaFoldDB" id="A0AAF0ZZ77"/>
<dbReference type="PANTHER" id="PTHR15503:SF45">
    <property type="entry name" value="RNA-DIRECTED DNA POLYMERASE HOMOLOG"/>
    <property type="match status" value="1"/>
</dbReference>
<organism evidence="1 2">
    <name type="scientific">Solanum verrucosum</name>
    <dbReference type="NCBI Taxonomy" id="315347"/>
    <lineage>
        <taxon>Eukaryota</taxon>
        <taxon>Viridiplantae</taxon>
        <taxon>Streptophyta</taxon>
        <taxon>Embryophyta</taxon>
        <taxon>Tracheophyta</taxon>
        <taxon>Spermatophyta</taxon>
        <taxon>Magnoliopsida</taxon>
        <taxon>eudicotyledons</taxon>
        <taxon>Gunneridae</taxon>
        <taxon>Pentapetalae</taxon>
        <taxon>asterids</taxon>
        <taxon>lamiids</taxon>
        <taxon>Solanales</taxon>
        <taxon>Solanaceae</taxon>
        <taxon>Solanoideae</taxon>
        <taxon>Solaneae</taxon>
        <taxon>Solanum</taxon>
    </lineage>
</organism>
<sequence length="198" mass="22748">MRKICPFEAGMYLSGKSQPEFGRLSEGFERREKKRRKEEKKQEFIAFLKLGLWILPRVDPYEGSPNVVIGTFKVFHLDFYVLLDPGATLSFVMPYGAMKFDVLPDVLIELFSVCSTIGESIAAKKVYISYPVSLLQRVTHIGFVEPNMLDFDVILELKELKEHLNDLLDKGFIQPSIFSWDAPVLFVDKKDGSLRIDY</sequence>
<proteinExistence type="predicted"/>
<gene>
    <name evidence="1" type="ORF">MTR67_051557</name>
</gene>
<dbReference type="Proteomes" id="UP001234989">
    <property type="component" value="Chromosome 12"/>
</dbReference>